<reference evidence="1" key="1">
    <citation type="submission" date="2021-06" db="EMBL/GenBank/DDBJ databases">
        <authorList>
            <person name="Kallberg Y."/>
            <person name="Tangrot J."/>
            <person name="Rosling A."/>
        </authorList>
    </citation>
    <scope>NUCLEOTIDE SEQUENCE</scope>
    <source>
        <strain evidence="1">87-6 pot B 2015</strain>
    </source>
</reference>
<accession>A0A9N9C4R9</accession>
<evidence type="ECO:0000313" key="1">
    <source>
        <dbReference type="EMBL" id="CAG8587833.1"/>
    </source>
</evidence>
<gene>
    <name evidence="1" type="ORF">FMOSSE_LOCUS8284</name>
</gene>
<dbReference type="EMBL" id="CAJVPP010002119">
    <property type="protein sequence ID" value="CAG8587833.1"/>
    <property type="molecule type" value="Genomic_DNA"/>
</dbReference>
<comment type="caution">
    <text evidence="1">The sequence shown here is derived from an EMBL/GenBank/DDBJ whole genome shotgun (WGS) entry which is preliminary data.</text>
</comment>
<proteinExistence type="predicted"/>
<dbReference type="Proteomes" id="UP000789375">
    <property type="component" value="Unassembled WGS sequence"/>
</dbReference>
<keyword evidence="2" id="KW-1185">Reference proteome</keyword>
<evidence type="ECO:0000313" key="2">
    <source>
        <dbReference type="Proteomes" id="UP000789375"/>
    </source>
</evidence>
<organism evidence="1 2">
    <name type="scientific">Funneliformis mosseae</name>
    <name type="common">Endomycorrhizal fungus</name>
    <name type="synonym">Glomus mosseae</name>
    <dbReference type="NCBI Taxonomy" id="27381"/>
    <lineage>
        <taxon>Eukaryota</taxon>
        <taxon>Fungi</taxon>
        <taxon>Fungi incertae sedis</taxon>
        <taxon>Mucoromycota</taxon>
        <taxon>Glomeromycotina</taxon>
        <taxon>Glomeromycetes</taxon>
        <taxon>Glomerales</taxon>
        <taxon>Glomeraceae</taxon>
        <taxon>Funneliformis</taxon>
    </lineage>
</organism>
<dbReference type="AlphaFoldDB" id="A0A9N9C4R9"/>
<name>A0A9N9C4R9_FUNMO</name>
<protein>
    <submittedName>
        <fullName evidence="1">9245_t:CDS:1</fullName>
    </submittedName>
</protein>
<sequence>MSRRKQPNSNISNASSSIDEVELIFSNKKTFQMLKSQILTNNDGKLTRFIEDTIRYLNVFNYPYEMFYYVGKDDKEICYSIRSDDNATKGIEDLLKELIISDKGKKIDKIYFLADKKHIFIMLVTQEYLNKGKKLLKSNAKD</sequence>